<comment type="caution">
    <text evidence="1">The sequence shown here is derived from an EMBL/GenBank/DDBJ whole genome shotgun (WGS) entry which is preliminary data.</text>
</comment>
<dbReference type="Gene3D" id="3.40.50.450">
    <property type="match status" value="1"/>
</dbReference>
<reference evidence="1" key="1">
    <citation type="journal article" date="2014" name="Front. Microbiol.">
        <title>High frequency of phylogenetically diverse reductive dehalogenase-homologous genes in deep subseafloor sedimentary metagenomes.</title>
        <authorList>
            <person name="Kawai M."/>
            <person name="Futagami T."/>
            <person name="Toyoda A."/>
            <person name="Takaki Y."/>
            <person name="Nishi S."/>
            <person name="Hori S."/>
            <person name="Arai W."/>
            <person name="Tsubouchi T."/>
            <person name="Morono Y."/>
            <person name="Uchiyama I."/>
            <person name="Ito T."/>
            <person name="Fujiyama A."/>
            <person name="Inagaki F."/>
            <person name="Takami H."/>
        </authorList>
    </citation>
    <scope>NUCLEOTIDE SEQUENCE</scope>
    <source>
        <strain evidence="1">Expedition CK06-06</strain>
    </source>
</reference>
<proteinExistence type="predicted"/>
<evidence type="ECO:0000313" key="1">
    <source>
        <dbReference type="EMBL" id="GAI33060.1"/>
    </source>
</evidence>
<organism evidence="1">
    <name type="scientific">marine sediment metagenome</name>
    <dbReference type="NCBI Taxonomy" id="412755"/>
    <lineage>
        <taxon>unclassified sequences</taxon>
        <taxon>metagenomes</taxon>
        <taxon>ecological metagenomes</taxon>
    </lineage>
</organism>
<name>X1P213_9ZZZZ</name>
<dbReference type="SUPFAM" id="SSF52309">
    <property type="entry name" value="N-(deoxy)ribosyltransferase-like"/>
    <property type="match status" value="1"/>
</dbReference>
<gene>
    <name evidence="1" type="ORF">S06H3_47187</name>
</gene>
<feature type="non-terminal residue" evidence="1">
    <location>
        <position position="183"/>
    </location>
</feature>
<accession>X1P213</accession>
<dbReference type="AlphaFoldDB" id="X1P213"/>
<protein>
    <submittedName>
        <fullName evidence="1">Uncharacterized protein</fullName>
    </submittedName>
</protein>
<dbReference type="EMBL" id="BARV01029618">
    <property type="protein sequence ID" value="GAI33060.1"/>
    <property type="molecule type" value="Genomic_DNA"/>
</dbReference>
<sequence length="183" mass="21458">MLVRIIEFLKLKLFYCYLAGAIEFDKKEGGEGWRNSITPPLDKNLIYIQDPCKTEPLVTDMTVIEAQKKFNGWIQSGNYDLFTDKFEKIVQKDIRMVHRSDFLIVHLFPNIKTTGTIHEMAEAWRQNKPIYLIWKEAKSGLSKWALYLVISSNGRLFESENKLIEFLSVKYAIKNQSFRKQIT</sequence>